<comment type="subcellular location">
    <subcellularLocation>
        <location evidence="3">Endoplasmic reticulum lumen</location>
    </subcellularLocation>
</comment>
<dbReference type="InterPro" id="IPR059068">
    <property type="entry name" value="TPR_P4H"/>
</dbReference>
<organism evidence="15 16">
    <name type="scientific">Diaphorina citri</name>
    <name type="common">Asian citrus psyllid</name>
    <dbReference type="NCBI Taxonomy" id="121845"/>
    <lineage>
        <taxon>Eukaryota</taxon>
        <taxon>Metazoa</taxon>
        <taxon>Ecdysozoa</taxon>
        <taxon>Arthropoda</taxon>
        <taxon>Hexapoda</taxon>
        <taxon>Insecta</taxon>
        <taxon>Pterygota</taxon>
        <taxon>Neoptera</taxon>
        <taxon>Paraneoptera</taxon>
        <taxon>Hemiptera</taxon>
        <taxon>Sternorrhyncha</taxon>
        <taxon>Psylloidea</taxon>
        <taxon>Psyllidae</taxon>
        <taxon>Diaphorininae</taxon>
        <taxon>Diaphorina</taxon>
    </lineage>
</organism>
<evidence type="ECO:0000256" key="11">
    <source>
        <dbReference type="ARBA" id="ARBA00023004"/>
    </source>
</evidence>
<dbReference type="SMART" id="SM00702">
    <property type="entry name" value="P4Hc"/>
    <property type="match status" value="1"/>
</dbReference>
<dbReference type="InterPro" id="IPR005123">
    <property type="entry name" value="Oxoglu/Fe-dep_dioxygenase_dom"/>
</dbReference>
<keyword evidence="11" id="KW-0408">Iron</keyword>
<evidence type="ECO:0000313" key="16">
    <source>
        <dbReference type="RefSeq" id="XP_026677629.1"/>
    </source>
</evidence>
<dbReference type="CTD" id="43620"/>
<keyword evidence="13" id="KW-0732">Signal</keyword>
<dbReference type="GO" id="GO:0004656">
    <property type="term" value="F:procollagen-proline 4-dioxygenase activity"/>
    <property type="evidence" value="ECO:0007669"/>
    <property type="project" value="UniProtKB-EC"/>
</dbReference>
<dbReference type="InterPro" id="IPR013547">
    <property type="entry name" value="P4H_N"/>
</dbReference>
<dbReference type="Pfam" id="PF13640">
    <property type="entry name" value="2OG-FeII_Oxy_3"/>
    <property type="match status" value="1"/>
</dbReference>
<dbReference type="PANTHER" id="PTHR10869">
    <property type="entry name" value="PROLYL 4-HYDROXYLASE ALPHA SUBUNIT"/>
    <property type="match status" value="1"/>
</dbReference>
<dbReference type="GO" id="GO:0031418">
    <property type="term" value="F:L-ascorbic acid binding"/>
    <property type="evidence" value="ECO:0007669"/>
    <property type="project" value="UniProtKB-KW"/>
</dbReference>
<evidence type="ECO:0000256" key="8">
    <source>
        <dbReference type="ARBA" id="ARBA00022896"/>
    </source>
</evidence>
<dbReference type="GO" id="GO:0005506">
    <property type="term" value="F:iron ion binding"/>
    <property type="evidence" value="ECO:0007669"/>
    <property type="project" value="InterPro"/>
</dbReference>
<dbReference type="GO" id="GO:0005788">
    <property type="term" value="C:endoplasmic reticulum lumen"/>
    <property type="evidence" value="ECO:0007669"/>
    <property type="project" value="UniProtKB-SubCell"/>
</dbReference>
<keyword evidence="15" id="KW-1185">Reference proteome</keyword>
<dbReference type="RefSeq" id="XP_026677629.1">
    <property type="nucleotide sequence ID" value="XM_026821828.1"/>
</dbReference>
<comment type="similarity">
    <text evidence="4">Belongs to the P4HA family.</text>
</comment>
<evidence type="ECO:0000256" key="6">
    <source>
        <dbReference type="ARBA" id="ARBA00022723"/>
    </source>
</evidence>
<gene>
    <name evidence="16" type="primary">LOC103506858</name>
</gene>
<keyword evidence="12" id="KW-0325">Glycoprotein</keyword>
<dbReference type="Pfam" id="PF23558">
    <property type="entry name" value="TPR_P4H"/>
    <property type="match status" value="1"/>
</dbReference>
<dbReference type="EC" id="1.14.11.2" evidence="5"/>
<dbReference type="STRING" id="121845.A0A3Q0IMV6"/>
<evidence type="ECO:0000259" key="14">
    <source>
        <dbReference type="PROSITE" id="PS51471"/>
    </source>
</evidence>
<dbReference type="Pfam" id="PF08336">
    <property type="entry name" value="P4Ha_N"/>
    <property type="match status" value="1"/>
</dbReference>
<reference evidence="16" key="1">
    <citation type="submission" date="2025-08" db="UniProtKB">
        <authorList>
            <consortium name="RefSeq"/>
        </authorList>
    </citation>
    <scope>IDENTIFICATION</scope>
</reference>
<dbReference type="PROSITE" id="PS51471">
    <property type="entry name" value="FE2OG_OXY"/>
    <property type="match status" value="1"/>
</dbReference>
<dbReference type="FunFam" id="1.25.40.10:FF:000006">
    <property type="entry name" value="Prolyl 4-hydroxylase subunit alpha 2"/>
    <property type="match status" value="1"/>
</dbReference>
<dbReference type="InterPro" id="IPR044862">
    <property type="entry name" value="Pro_4_hyd_alph_FE2OG_OXY"/>
</dbReference>
<keyword evidence="9" id="KW-0223">Dioxygenase</keyword>
<dbReference type="Proteomes" id="UP000079169">
    <property type="component" value="Unplaced"/>
</dbReference>
<evidence type="ECO:0000313" key="15">
    <source>
        <dbReference type="Proteomes" id="UP000079169"/>
    </source>
</evidence>
<comment type="cofactor">
    <cofactor evidence="1">
        <name>L-ascorbate</name>
        <dbReference type="ChEBI" id="CHEBI:38290"/>
    </cofactor>
</comment>
<keyword evidence="7" id="KW-0256">Endoplasmic reticulum</keyword>
<sequence length="533" mass="61391">MWWYPCLVAYLLSSLTVIQAELYTALADMEELLTTEVVLIRTLDQYIEAQEERLKMLKKYSNGFKMEHAEAAKDVPEYLANPINAFLVVKRLTLDWKQAEHYMKDHVYQEAMDNMTRYKQDLKFPTDEDLSGAATALLRLQDTYKLETASVARGELNGVQYTTQLTASDCFELGRQSYNTQDFYHTALWMGEALKRHDMERNGTSTPKWEILEYLAYSKFMQGQVKSALHLTEELLMIFPTHQRAQGNKLYYQEALNKSPELKDEPPKVNNVAPTLEVTEREKYEMLCRGDLTVPPAIVAQLKCRYVHRNVPYLRLMPLKEEEAYLQPRIILYRDVMYDSEIDLIKKMAQPRLRRATVQNYKTGELEIANYRISKSAWLREPEHPVIERISRRVEHMTGLTTSTAEELQVVNYGIGGHYEPHYDFARPGEANAFKSLGTGNRVATVLFYMSDVAQGGATVFTSLNLSLWPEKGTAAFWHNLHSSGDGDYYTRHAACPVLTGSKWVSNKWLHEAGQEFMRPCDPSEPISKQELS</sequence>
<evidence type="ECO:0000256" key="3">
    <source>
        <dbReference type="ARBA" id="ARBA00004319"/>
    </source>
</evidence>
<evidence type="ECO:0000256" key="7">
    <source>
        <dbReference type="ARBA" id="ARBA00022824"/>
    </source>
</evidence>
<evidence type="ECO:0000256" key="1">
    <source>
        <dbReference type="ARBA" id="ARBA00001961"/>
    </source>
</evidence>
<evidence type="ECO:0000256" key="4">
    <source>
        <dbReference type="ARBA" id="ARBA00006511"/>
    </source>
</evidence>
<dbReference type="PaxDb" id="121845-A0A3Q0IMV6"/>
<name>A0A3Q0IMV6_DIACI</name>
<dbReference type="Gene3D" id="2.60.120.620">
    <property type="entry name" value="q2cbj1_9rhob like domain"/>
    <property type="match status" value="1"/>
</dbReference>
<dbReference type="SUPFAM" id="SSF48452">
    <property type="entry name" value="TPR-like"/>
    <property type="match status" value="1"/>
</dbReference>
<protein>
    <recommendedName>
        <fullName evidence="5">procollagen-proline 4-dioxygenase</fullName>
        <ecNumber evidence="5">1.14.11.2</ecNumber>
    </recommendedName>
</protein>
<keyword evidence="10" id="KW-0560">Oxidoreductase</keyword>
<dbReference type="InterPro" id="IPR045054">
    <property type="entry name" value="P4HA-like"/>
</dbReference>
<dbReference type="Gene3D" id="6.10.140.1460">
    <property type="match status" value="1"/>
</dbReference>
<dbReference type="PANTHER" id="PTHR10869:SF244">
    <property type="entry name" value="PROLYL 4-HYDROXYLASE SUBUNIT ALPHA-2"/>
    <property type="match status" value="1"/>
</dbReference>
<evidence type="ECO:0000256" key="9">
    <source>
        <dbReference type="ARBA" id="ARBA00022964"/>
    </source>
</evidence>
<dbReference type="InterPro" id="IPR011990">
    <property type="entry name" value="TPR-like_helical_dom_sf"/>
</dbReference>
<feature type="chain" id="PRO_5018240207" description="procollagen-proline 4-dioxygenase" evidence="13">
    <location>
        <begin position="21"/>
        <end position="533"/>
    </location>
</feature>
<dbReference type="KEGG" id="dci:103506858"/>
<dbReference type="Gene3D" id="1.25.40.10">
    <property type="entry name" value="Tetratricopeptide repeat domain"/>
    <property type="match status" value="1"/>
</dbReference>
<evidence type="ECO:0000256" key="12">
    <source>
        <dbReference type="ARBA" id="ARBA00023180"/>
    </source>
</evidence>
<comment type="function">
    <text evidence="2">Catalyzes the post-translational formation of 4-hydroxyproline in -Xaa-Pro-Gly- sequences in collagens and other proteins.</text>
</comment>
<keyword evidence="8" id="KW-0847">Vitamin C</keyword>
<evidence type="ECO:0000256" key="10">
    <source>
        <dbReference type="ARBA" id="ARBA00023002"/>
    </source>
</evidence>
<accession>A0A3Q0IMV6</accession>
<dbReference type="GeneID" id="103506858"/>
<feature type="domain" description="Fe2OG dioxygenase" evidence="14">
    <location>
        <begin position="404"/>
        <end position="512"/>
    </location>
</feature>
<feature type="signal peptide" evidence="13">
    <location>
        <begin position="1"/>
        <end position="20"/>
    </location>
</feature>
<dbReference type="AlphaFoldDB" id="A0A3Q0IMV6"/>
<dbReference type="FunFam" id="2.60.120.620:FF:000001">
    <property type="entry name" value="Prolyl 4-hydroxylase subunit alpha 2"/>
    <property type="match status" value="1"/>
</dbReference>
<evidence type="ECO:0000256" key="5">
    <source>
        <dbReference type="ARBA" id="ARBA00012269"/>
    </source>
</evidence>
<proteinExistence type="inferred from homology"/>
<keyword evidence="6" id="KW-0479">Metal-binding</keyword>
<evidence type="ECO:0000256" key="13">
    <source>
        <dbReference type="SAM" id="SignalP"/>
    </source>
</evidence>
<evidence type="ECO:0000256" key="2">
    <source>
        <dbReference type="ARBA" id="ARBA00002035"/>
    </source>
</evidence>
<dbReference type="InterPro" id="IPR006620">
    <property type="entry name" value="Pro_4_hyd_alph"/>
</dbReference>